<gene>
    <name evidence="2" type="ORF">KW502_02985</name>
</gene>
<evidence type="ECO:0000313" key="2">
    <source>
        <dbReference type="EMBL" id="MBW2960767.1"/>
    </source>
</evidence>
<sequence>MKNIILFIFLFLSYVGFAQLDSPNTISNGNSLSTPRQLNSSSRTAPSLSTKNNSFYRRPQSARLEEKEEKMDITENEGFIDPEIDFDPKYLKQEPEKEMADKYKKNLYLGDFKTKSGQIKVICRDHQAIDGDMVRVYKDGEVVVDKINLVAKYTTVYLDLKQGFNKIEVEALNQGQSGPNTAEFKVIDESGRIITSNIWNLATGYKASFIVVKTDKD</sequence>
<proteinExistence type="predicted"/>
<feature type="region of interest" description="Disordered" evidence="1">
    <location>
        <begin position="26"/>
        <end position="72"/>
    </location>
</feature>
<organism evidence="2 3">
    <name type="scientific">Mesonia aestuariivivens</name>
    <dbReference type="NCBI Taxonomy" id="2796128"/>
    <lineage>
        <taxon>Bacteria</taxon>
        <taxon>Pseudomonadati</taxon>
        <taxon>Bacteroidota</taxon>
        <taxon>Flavobacteriia</taxon>
        <taxon>Flavobacteriales</taxon>
        <taxon>Flavobacteriaceae</taxon>
        <taxon>Mesonia</taxon>
    </lineage>
</organism>
<protein>
    <recommendedName>
        <fullName evidence="4">Secreted protein</fullName>
    </recommendedName>
</protein>
<feature type="compositionally biased region" description="Basic and acidic residues" evidence="1">
    <location>
        <begin position="63"/>
        <end position="72"/>
    </location>
</feature>
<evidence type="ECO:0000313" key="3">
    <source>
        <dbReference type="Proteomes" id="UP000719267"/>
    </source>
</evidence>
<reference evidence="2 3" key="1">
    <citation type="submission" date="2021-07" db="EMBL/GenBank/DDBJ databases">
        <title>Mesonia aestuariivivens sp. nov., isolated from a tidal flat.</title>
        <authorList>
            <person name="Kim Y.-O."/>
            <person name="Yoon J.-H."/>
        </authorList>
    </citation>
    <scope>NUCLEOTIDE SEQUENCE [LARGE SCALE GENOMIC DNA]</scope>
    <source>
        <strain evidence="2 3">JHPTF-M18</strain>
    </source>
</reference>
<evidence type="ECO:0000256" key="1">
    <source>
        <dbReference type="SAM" id="MobiDB-lite"/>
    </source>
</evidence>
<keyword evidence="3" id="KW-1185">Reference proteome</keyword>
<dbReference type="EMBL" id="JAHWDF010000002">
    <property type="protein sequence ID" value="MBW2960767.1"/>
    <property type="molecule type" value="Genomic_DNA"/>
</dbReference>
<feature type="compositionally biased region" description="Polar residues" evidence="1">
    <location>
        <begin position="26"/>
        <end position="55"/>
    </location>
</feature>
<dbReference type="Proteomes" id="UP000719267">
    <property type="component" value="Unassembled WGS sequence"/>
</dbReference>
<dbReference type="RefSeq" id="WP_219039047.1">
    <property type="nucleotide sequence ID" value="NZ_JAHWDF010000002.1"/>
</dbReference>
<name>A0ABS6VZP1_9FLAO</name>
<comment type="caution">
    <text evidence="2">The sequence shown here is derived from an EMBL/GenBank/DDBJ whole genome shotgun (WGS) entry which is preliminary data.</text>
</comment>
<evidence type="ECO:0008006" key="4">
    <source>
        <dbReference type="Google" id="ProtNLM"/>
    </source>
</evidence>
<accession>A0ABS6VZP1</accession>